<evidence type="ECO:0000313" key="1">
    <source>
        <dbReference type="EMBL" id="MDP5182720.1"/>
    </source>
</evidence>
<organism evidence="1 2">
    <name type="scientific">Blastococcus carthaginiensis</name>
    <dbReference type="NCBI Taxonomy" id="3050034"/>
    <lineage>
        <taxon>Bacteria</taxon>
        <taxon>Bacillati</taxon>
        <taxon>Actinomycetota</taxon>
        <taxon>Actinomycetes</taxon>
        <taxon>Geodermatophilales</taxon>
        <taxon>Geodermatophilaceae</taxon>
        <taxon>Blastococcus</taxon>
    </lineage>
</organism>
<proteinExistence type="predicted"/>
<protein>
    <submittedName>
        <fullName evidence="1">Uncharacterized protein</fullName>
    </submittedName>
</protein>
<dbReference type="EMBL" id="JASNFN010000008">
    <property type="protein sequence ID" value="MDP5182720.1"/>
    <property type="molecule type" value="Genomic_DNA"/>
</dbReference>
<accession>A0ABT9IAX9</accession>
<reference evidence="2" key="1">
    <citation type="submission" date="2023-05" db="EMBL/GenBank/DDBJ databases">
        <title>Draft genome of Pseudofrankia sp. BMG5.37.</title>
        <authorList>
            <person name="Gtari M."/>
            <person name="Ghodhbane F."/>
            <person name="Sbissi I."/>
        </authorList>
    </citation>
    <scope>NUCLEOTIDE SEQUENCE [LARGE SCALE GENOMIC DNA]</scope>
    <source>
        <strain evidence="2">BMG 814</strain>
    </source>
</reference>
<comment type="caution">
    <text evidence="1">The sequence shown here is derived from an EMBL/GenBank/DDBJ whole genome shotgun (WGS) entry which is preliminary data.</text>
</comment>
<gene>
    <name evidence="1" type="ORF">QOZ88_08720</name>
</gene>
<evidence type="ECO:0000313" key="2">
    <source>
        <dbReference type="Proteomes" id="UP001233673"/>
    </source>
</evidence>
<dbReference type="RefSeq" id="WP_170852154.1">
    <property type="nucleotide sequence ID" value="NZ_JASNFN010000008.1"/>
</dbReference>
<keyword evidence="2" id="KW-1185">Reference proteome</keyword>
<sequence>MYMFEHDMARSRMSELQAEAMAASRARRLYLARRASRRAERAVRRAARASAAVY</sequence>
<name>A0ABT9IAX9_9ACTN</name>
<dbReference type="Proteomes" id="UP001233673">
    <property type="component" value="Unassembled WGS sequence"/>
</dbReference>